<feature type="compositionally biased region" description="Acidic residues" evidence="1">
    <location>
        <begin position="83"/>
        <end position="99"/>
    </location>
</feature>
<organism evidence="2">
    <name type="scientific">Triticum aestivum</name>
    <name type="common">Wheat</name>
    <dbReference type="NCBI Taxonomy" id="4565"/>
    <lineage>
        <taxon>Eukaryota</taxon>
        <taxon>Viridiplantae</taxon>
        <taxon>Streptophyta</taxon>
        <taxon>Embryophyta</taxon>
        <taxon>Tracheophyta</taxon>
        <taxon>Spermatophyta</taxon>
        <taxon>Magnoliopsida</taxon>
        <taxon>Liliopsida</taxon>
        <taxon>Poales</taxon>
        <taxon>Poaceae</taxon>
        <taxon>BOP clade</taxon>
        <taxon>Pooideae</taxon>
        <taxon>Triticodae</taxon>
        <taxon>Triticeae</taxon>
        <taxon>Triticinae</taxon>
        <taxon>Triticum</taxon>
    </lineage>
</organism>
<evidence type="ECO:0000313" key="3">
    <source>
        <dbReference type="Proteomes" id="UP000019116"/>
    </source>
</evidence>
<dbReference type="Gramene" id="TraesARI3B03G01786440.1">
    <property type="protein sequence ID" value="TraesARI3B03G01786440.1.CDS1"/>
    <property type="gene ID" value="TraesARI3B03G01786440"/>
</dbReference>
<dbReference type="Gramene" id="TraesRN3B0101275300.1">
    <property type="protein sequence ID" value="TraesRN3B0101275300.1"/>
    <property type="gene ID" value="TraesRN3B0101275300"/>
</dbReference>
<accession>A0A3B6FZV1</accession>
<reference evidence="2" key="2">
    <citation type="submission" date="2018-10" db="UniProtKB">
        <authorList>
            <consortium name="EnsemblPlants"/>
        </authorList>
    </citation>
    <scope>IDENTIFICATION</scope>
</reference>
<dbReference type="Gramene" id="TraesROB_scaffold_014065_01G000100.1">
    <property type="protein sequence ID" value="TraesROB_scaffold_014065_01G000100.1"/>
    <property type="gene ID" value="TraesROB_scaffold_014065_01G000100"/>
</dbReference>
<evidence type="ECO:0000256" key="1">
    <source>
        <dbReference type="SAM" id="MobiDB-lite"/>
    </source>
</evidence>
<dbReference type="Gramene" id="TraesWEE_scaffold_063615_01G000100.1">
    <property type="protein sequence ID" value="TraesWEE_scaffold_063615_01G000100.1"/>
    <property type="gene ID" value="TraesWEE_scaffold_063615_01G000100"/>
</dbReference>
<dbReference type="Gramene" id="TraesCS3B03G1271100.1">
    <property type="protein sequence ID" value="TraesCS3B03G1271100.1.CDS1"/>
    <property type="gene ID" value="TraesCS3B03G1271100"/>
</dbReference>
<feature type="compositionally biased region" description="Polar residues" evidence="1">
    <location>
        <begin position="30"/>
        <end position="54"/>
    </location>
</feature>
<reference evidence="2" key="1">
    <citation type="submission" date="2018-08" db="EMBL/GenBank/DDBJ databases">
        <authorList>
            <person name="Rossello M."/>
        </authorList>
    </citation>
    <scope>NUCLEOTIDE SEQUENCE [LARGE SCALE GENOMIC DNA]</scope>
    <source>
        <strain evidence="2">cv. Chinese Spring</strain>
    </source>
</reference>
<proteinExistence type="predicted"/>
<protein>
    <submittedName>
        <fullName evidence="2">Uncharacterized protein</fullName>
    </submittedName>
</protein>
<dbReference type="AlphaFoldDB" id="A0A3B6FZV1"/>
<dbReference type="STRING" id="4565.A0A3B6FZV1"/>
<sequence>MKKKKNGTGAGNRILALWEKASKAKKIDETSTPNQSAAASGTCTSHDQLESNMQLALVQAPDAEREPESGEATPTPIDKDAETSDADDEPMEADLEALEPDPGKRIPISMYAVNDQDRVRRRYIEMKPCQPKNHNFEYTNKSGVDRRFCRAWFKNFHGLSIV</sequence>
<evidence type="ECO:0000313" key="2">
    <source>
        <dbReference type="EnsemblPlants" id="TraesCS3B02G510800.1.cds1"/>
    </source>
</evidence>
<dbReference type="Proteomes" id="UP000019116">
    <property type="component" value="Chromosome 3B"/>
</dbReference>
<dbReference type="EnsemblPlants" id="TraesCS3B02G510800.1">
    <property type="protein sequence ID" value="TraesCS3B02G510800.1.cds1"/>
    <property type="gene ID" value="TraesCS3B02G510800"/>
</dbReference>
<dbReference type="Gramene" id="TraesCS3B02G510800.1">
    <property type="protein sequence ID" value="TraesCS3B02G510800.1.cds1"/>
    <property type="gene ID" value="TraesCS3B02G510800"/>
</dbReference>
<dbReference type="Gramene" id="TraesNOR3B03G01780730.1">
    <property type="protein sequence ID" value="TraesNOR3B03G01780730.1.CDS1"/>
    <property type="gene ID" value="TraesNOR3B03G01780730"/>
</dbReference>
<name>A0A3B6FZV1_WHEAT</name>
<feature type="region of interest" description="Disordered" evidence="1">
    <location>
        <begin position="24"/>
        <end position="106"/>
    </location>
</feature>
<keyword evidence="3" id="KW-1185">Reference proteome</keyword>
<dbReference type="OrthoDB" id="1737196at2759"/>